<evidence type="ECO:0000313" key="4">
    <source>
        <dbReference type="Proteomes" id="UP001497623"/>
    </source>
</evidence>
<dbReference type="AlphaFoldDB" id="A0AAV2PZC6"/>
<feature type="compositionally biased region" description="Low complexity" evidence="2">
    <location>
        <begin position="675"/>
        <end position="686"/>
    </location>
</feature>
<organism evidence="3 4">
    <name type="scientific">Meganyctiphanes norvegica</name>
    <name type="common">Northern krill</name>
    <name type="synonym">Thysanopoda norvegica</name>
    <dbReference type="NCBI Taxonomy" id="48144"/>
    <lineage>
        <taxon>Eukaryota</taxon>
        <taxon>Metazoa</taxon>
        <taxon>Ecdysozoa</taxon>
        <taxon>Arthropoda</taxon>
        <taxon>Crustacea</taxon>
        <taxon>Multicrustacea</taxon>
        <taxon>Malacostraca</taxon>
        <taxon>Eumalacostraca</taxon>
        <taxon>Eucarida</taxon>
        <taxon>Euphausiacea</taxon>
        <taxon>Euphausiidae</taxon>
        <taxon>Meganyctiphanes</taxon>
    </lineage>
</organism>
<feature type="region of interest" description="Disordered" evidence="2">
    <location>
        <begin position="438"/>
        <end position="464"/>
    </location>
</feature>
<reference evidence="3 4" key="1">
    <citation type="submission" date="2024-05" db="EMBL/GenBank/DDBJ databases">
        <authorList>
            <person name="Wallberg A."/>
        </authorList>
    </citation>
    <scope>NUCLEOTIDE SEQUENCE [LARGE SCALE GENOMIC DNA]</scope>
</reference>
<feature type="non-terminal residue" evidence="3">
    <location>
        <position position="842"/>
    </location>
</feature>
<sequence length="842" mass="94703">MSKNMPEQTQPNYIRGPRVSKGGNLAHFAHFRAREFKMSKTMPKDPQSPETNIDGNLRDSRRLIINIQEAAGHSWSAMIDEDRLLQRLETLEAQLTTYAKNYPEDSIREEMRKLLEDKGQYETTAKDSLRLILQEKLEAITKISDLERALSTSEDELTHVRNVCETTQKELTDLLEKQAQQAETVRELTEAIKIAEEKLKEAEENFEQQKKEFENKLEEKTNEENKLLARIECLSADGDFTKEQLSAMKAKYENIKNIKNGDPIKDSSDADSIVENSEAKHVLEVTQSEIHSLKGRLQTAQEELRQAEANVSQLKHEAELAESAEANCLTSRNRLVDDLSETKAKRAASTALLEHLQEQVTIMEDRLRDYVVMTETPKIYDDINDDDDTHTLVRRKKDPCKEIEKDKYKVNEDDIVTEKDKSDSSENLDTTIEGDTTLTIITTNDSPTTKDINGTSQDDQEESEILETGRVTELRNDIQRIKEILSKTQEAAGAGEKEMNSLNEALAQASLQEITAAHEASNLRQQLAASEALMVEKARMVGAVQVQVARMEDSQKEVHQHIQSLTKRLEEEKLKALAATHEATSVKDKLKKTEELVNVSVQEAEGLKNRIESLEERLEMSGGAPTTPLILPFSNNNNSSPPIPNSAPTPPTSLLVPQETLVADDQSDSPPSSPDSPESPNSPNGPTQGLLASRNLKATDKDSINQLTKDSEQSEVENLRSSLKSLQSELNITKSEYLLLKEKGCSRNEEMVNRSFTGVDGVQEIIQRVSKGKSEKNEELESLEVELLNLRRERDQLRDKLSLVDEDYQILAMQNKTTIPTWVMVVMVMALALAPELLPSIL</sequence>
<accession>A0AAV2PZC6</accession>
<name>A0AAV2PZC6_MEGNR</name>
<evidence type="ECO:0000313" key="3">
    <source>
        <dbReference type="EMBL" id="CAL4067131.1"/>
    </source>
</evidence>
<feature type="region of interest" description="Disordered" evidence="2">
    <location>
        <begin position="618"/>
        <end position="691"/>
    </location>
</feature>
<feature type="compositionally biased region" description="Polar residues" evidence="2">
    <location>
        <begin position="438"/>
        <end position="457"/>
    </location>
</feature>
<comment type="caution">
    <text evidence="3">The sequence shown here is derived from an EMBL/GenBank/DDBJ whole genome shotgun (WGS) entry which is preliminary data.</text>
</comment>
<protein>
    <submittedName>
        <fullName evidence="3">Uncharacterized protein</fullName>
    </submittedName>
</protein>
<dbReference type="Proteomes" id="UP001497623">
    <property type="component" value="Unassembled WGS sequence"/>
</dbReference>
<evidence type="ECO:0000256" key="2">
    <source>
        <dbReference type="SAM" id="MobiDB-lite"/>
    </source>
</evidence>
<feature type="compositionally biased region" description="Pro residues" evidence="2">
    <location>
        <begin position="641"/>
        <end position="651"/>
    </location>
</feature>
<keyword evidence="1" id="KW-0175">Coiled coil</keyword>
<feature type="coiled-coil region" evidence="1">
    <location>
        <begin position="178"/>
        <end position="237"/>
    </location>
</feature>
<keyword evidence="4" id="KW-1185">Reference proteome</keyword>
<dbReference type="EMBL" id="CAXKWB010002535">
    <property type="protein sequence ID" value="CAL4067131.1"/>
    <property type="molecule type" value="Genomic_DNA"/>
</dbReference>
<proteinExistence type="predicted"/>
<feature type="coiled-coil region" evidence="1">
    <location>
        <begin position="283"/>
        <end position="359"/>
    </location>
</feature>
<dbReference type="PANTHER" id="PTHR15715:SF37">
    <property type="entry name" value="LD47843P"/>
    <property type="match status" value="1"/>
</dbReference>
<dbReference type="PANTHER" id="PTHR15715">
    <property type="entry name" value="CENTROSOMAL PROTEIN OF 170 KDA"/>
    <property type="match status" value="1"/>
</dbReference>
<gene>
    <name evidence="3" type="ORF">MNOR_LOCUS6217</name>
</gene>
<feature type="compositionally biased region" description="Low complexity" evidence="2">
    <location>
        <begin position="628"/>
        <end position="640"/>
    </location>
</feature>
<dbReference type="InterPro" id="IPR051176">
    <property type="entry name" value="Cent_Immune-Sig_Mod"/>
</dbReference>
<feature type="coiled-coil region" evidence="1">
    <location>
        <begin position="709"/>
        <end position="807"/>
    </location>
</feature>
<evidence type="ECO:0000256" key="1">
    <source>
        <dbReference type="SAM" id="Coils"/>
    </source>
</evidence>